<keyword evidence="2" id="KW-1185">Reference proteome</keyword>
<protein>
    <submittedName>
        <fullName evidence="1">Uncharacterized protein</fullName>
    </submittedName>
</protein>
<gene>
    <name evidence="1" type="ORF">EDEG_02386</name>
</gene>
<organism evidence="1 2">
    <name type="scientific">Edhazardia aedis (strain USNM 41457)</name>
    <name type="common">Microsporidian parasite</name>
    <dbReference type="NCBI Taxonomy" id="1003232"/>
    <lineage>
        <taxon>Eukaryota</taxon>
        <taxon>Fungi</taxon>
        <taxon>Fungi incertae sedis</taxon>
        <taxon>Microsporidia</taxon>
        <taxon>Edhazardia</taxon>
    </lineage>
</organism>
<comment type="caution">
    <text evidence="1">The sequence shown here is derived from an EMBL/GenBank/DDBJ whole genome shotgun (WGS) entry which is preliminary data.</text>
</comment>
<evidence type="ECO:0000313" key="2">
    <source>
        <dbReference type="Proteomes" id="UP000003163"/>
    </source>
</evidence>
<accession>J8ZU74</accession>
<name>J8ZU74_EDHAE</name>
<evidence type="ECO:0000313" key="1">
    <source>
        <dbReference type="EMBL" id="EJW03218.1"/>
    </source>
</evidence>
<dbReference type="InParanoid" id="J8ZU74"/>
<reference evidence="2" key="2">
    <citation type="submission" date="2015-07" db="EMBL/GenBank/DDBJ databases">
        <title>Contrasting host-pathogen interactions and genome evolution in two generalist and specialist microsporidian pathogens of mosquitoes.</title>
        <authorList>
            <consortium name="The Broad Institute Genomics Platform"/>
            <consortium name="The Broad Institute Genome Sequencing Center for Infectious Disease"/>
            <person name="Cuomo C.A."/>
            <person name="Sanscrainte N.D."/>
            <person name="Goldberg J.M."/>
            <person name="Heiman D."/>
            <person name="Young S."/>
            <person name="Zeng Q."/>
            <person name="Becnel J.J."/>
            <person name="Birren B.W."/>
        </authorList>
    </citation>
    <scope>NUCLEOTIDE SEQUENCE [LARGE SCALE GENOMIC DNA]</scope>
    <source>
        <strain evidence="2">USNM 41457</strain>
    </source>
</reference>
<proteinExistence type="predicted"/>
<reference evidence="1 2" key="1">
    <citation type="submission" date="2011-08" db="EMBL/GenBank/DDBJ databases">
        <authorList>
            <person name="Liu Z.J."/>
            <person name="Shi F.L."/>
            <person name="Lu J.Q."/>
            <person name="Li M."/>
            <person name="Wang Z.L."/>
        </authorList>
    </citation>
    <scope>NUCLEOTIDE SEQUENCE [LARGE SCALE GENOMIC DNA]</scope>
    <source>
        <strain evidence="1 2">USNM 41457</strain>
    </source>
</reference>
<dbReference type="EMBL" id="AFBI03000042">
    <property type="protein sequence ID" value="EJW03218.1"/>
    <property type="molecule type" value="Genomic_DNA"/>
</dbReference>
<dbReference type="HOGENOM" id="CLU_3087210_0_0_1"/>
<dbReference type="Proteomes" id="UP000003163">
    <property type="component" value="Unassembled WGS sequence"/>
</dbReference>
<dbReference type="VEuPathDB" id="MicrosporidiaDB:EDEG_02386"/>
<sequence>MKIVIENTITSEVTCNMHSPSLKTNTPSLIMCSLANLPQYHLFKLIPSTTEE</sequence>
<dbReference type="AlphaFoldDB" id="J8ZU74"/>